<dbReference type="PANTHER" id="PTHR42252">
    <property type="entry name" value="DUF5616 DOMAIN-CONTAINING PROTEIN"/>
    <property type="match status" value="1"/>
</dbReference>
<comment type="caution">
    <text evidence="3">The sequence shown here is derived from an EMBL/GenBank/DDBJ whole genome shotgun (WGS) entry which is preliminary data.</text>
</comment>
<dbReference type="EMBL" id="DRBS01000183">
    <property type="protein sequence ID" value="HDD44141.1"/>
    <property type="molecule type" value="Genomic_DNA"/>
</dbReference>
<accession>A0A7C0Y4H7</accession>
<reference evidence="3" key="1">
    <citation type="journal article" date="2020" name="mSystems">
        <title>Genome- and Community-Level Interaction Insights into Carbon Utilization and Element Cycling Functions of Hydrothermarchaeota in Hydrothermal Sediment.</title>
        <authorList>
            <person name="Zhou Z."/>
            <person name="Liu Y."/>
            <person name="Xu W."/>
            <person name="Pan J."/>
            <person name="Luo Z.H."/>
            <person name="Li M."/>
        </authorList>
    </citation>
    <scope>NUCLEOTIDE SEQUENCE [LARGE SCALE GENOMIC DNA]</scope>
    <source>
        <strain evidence="3">HyVt-233</strain>
    </source>
</reference>
<dbReference type="InterPro" id="IPR041652">
    <property type="entry name" value="DUF5616"/>
</dbReference>
<protein>
    <submittedName>
        <fullName evidence="3">DUF434 domain-containing protein</fullName>
    </submittedName>
</protein>
<evidence type="ECO:0000313" key="3">
    <source>
        <dbReference type="EMBL" id="HDD44141.1"/>
    </source>
</evidence>
<name>A0A7C0Y4H7_DESA2</name>
<dbReference type="Pfam" id="PF18481">
    <property type="entry name" value="DUF5616"/>
    <property type="match status" value="1"/>
</dbReference>
<dbReference type="AlphaFoldDB" id="A0A7C0Y4H7"/>
<feature type="domain" description="DUF434" evidence="1">
    <location>
        <begin position="6"/>
        <end position="58"/>
    </location>
</feature>
<evidence type="ECO:0000259" key="1">
    <source>
        <dbReference type="Pfam" id="PF04256"/>
    </source>
</evidence>
<gene>
    <name evidence="3" type="ORF">ENG63_04685</name>
</gene>
<feature type="domain" description="DUF5616" evidence="2">
    <location>
        <begin position="64"/>
        <end position="199"/>
    </location>
</feature>
<dbReference type="InterPro" id="IPR007368">
    <property type="entry name" value="DUF434"/>
</dbReference>
<sequence length="221" mass="25092">MKFPHQAISHLRFLLDKGYSSGQALQIIGNRYQLNSWERKWLERGVCSIKQAKIRERKKKGLWRLRQAKLGIDGHNVLITIESAIKGKPLLLADDGFIRDMAGVSASYQPSSTTEKALELIFEVLKLYQPLWLDWYFDAPLSFSGELAANVRKKLKDYHLSGTAQAVPVPEHYLIHHELIATSDSALIDICSEVIDLAGEVLKFCGFSFSLFKFKNLNVNE</sequence>
<evidence type="ECO:0000259" key="2">
    <source>
        <dbReference type="Pfam" id="PF18481"/>
    </source>
</evidence>
<dbReference type="Pfam" id="PF04256">
    <property type="entry name" value="DUF434"/>
    <property type="match status" value="1"/>
</dbReference>
<proteinExistence type="predicted"/>
<dbReference type="PANTHER" id="PTHR42252:SF1">
    <property type="entry name" value="DUF434 DOMAIN-CONTAINING PROTEIN"/>
    <property type="match status" value="1"/>
</dbReference>
<organism evidence="3">
    <name type="scientific">Desulfofervidus auxilii</name>
    <dbReference type="NCBI Taxonomy" id="1621989"/>
    <lineage>
        <taxon>Bacteria</taxon>
        <taxon>Pseudomonadati</taxon>
        <taxon>Thermodesulfobacteriota</taxon>
        <taxon>Candidatus Desulfofervidia</taxon>
        <taxon>Candidatus Desulfofervidales</taxon>
        <taxon>Candidatus Desulfofervidaceae</taxon>
        <taxon>Candidatus Desulfofervidus</taxon>
    </lineage>
</organism>
<dbReference type="Proteomes" id="UP000886289">
    <property type="component" value="Unassembled WGS sequence"/>
</dbReference>